<dbReference type="AlphaFoldDB" id="A0A1G7USF2"/>
<accession>A0A1G7USF2</accession>
<dbReference type="Proteomes" id="UP000243378">
    <property type="component" value="Unassembled WGS sequence"/>
</dbReference>
<protein>
    <recommendedName>
        <fullName evidence="4">DUF3613 domain-containing protein</fullName>
    </recommendedName>
</protein>
<feature type="signal peptide" evidence="1">
    <location>
        <begin position="1"/>
        <end position="20"/>
    </location>
</feature>
<sequence>MNRMIVSCALAACFPLATFAAGQGEERGLTGNDAETQTGYWLRVQREGQLASSHPQTSTPTERELALKRWLDSHNHPIPEYFDQDVGGELGE</sequence>
<name>A0A1G7USF2_9GAMM</name>
<dbReference type="Pfam" id="PF12266">
    <property type="entry name" value="DUF3613"/>
    <property type="match status" value="1"/>
</dbReference>
<dbReference type="RefSeq" id="WP_244153448.1">
    <property type="nucleotide sequence ID" value="NZ_FNBM01000012.1"/>
</dbReference>
<gene>
    <name evidence="2" type="ORF">SAMN05216381_4147</name>
</gene>
<dbReference type="InterPro" id="IPR022053">
    <property type="entry name" value="DUF3613"/>
</dbReference>
<proteinExistence type="predicted"/>
<evidence type="ECO:0008006" key="4">
    <source>
        <dbReference type="Google" id="ProtNLM"/>
    </source>
</evidence>
<dbReference type="STRING" id="640205.SAMN05216381_4147"/>
<evidence type="ECO:0000256" key="1">
    <source>
        <dbReference type="SAM" id="SignalP"/>
    </source>
</evidence>
<reference evidence="2 3" key="1">
    <citation type="submission" date="2016-10" db="EMBL/GenBank/DDBJ databases">
        <authorList>
            <person name="de Groot N.N."/>
        </authorList>
    </citation>
    <scope>NUCLEOTIDE SEQUENCE [LARGE SCALE GENOMIC DNA]</scope>
    <source>
        <strain evidence="2 3">LMG 25475</strain>
    </source>
</reference>
<dbReference type="EMBL" id="FNBM01000012">
    <property type="protein sequence ID" value="SDG50039.1"/>
    <property type="molecule type" value="Genomic_DNA"/>
</dbReference>
<feature type="chain" id="PRO_5017228603" description="DUF3613 domain-containing protein" evidence="1">
    <location>
        <begin position="21"/>
        <end position="92"/>
    </location>
</feature>
<keyword evidence="1" id="KW-0732">Signal</keyword>
<evidence type="ECO:0000313" key="3">
    <source>
        <dbReference type="Proteomes" id="UP000243378"/>
    </source>
</evidence>
<evidence type="ECO:0000313" key="2">
    <source>
        <dbReference type="EMBL" id="SDG50039.1"/>
    </source>
</evidence>
<organism evidence="2 3">
    <name type="scientific">Phytopseudomonas seleniipraecipitans</name>
    <dbReference type="NCBI Taxonomy" id="640205"/>
    <lineage>
        <taxon>Bacteria</taxon>
        <taxon>Pseudomonadati</taxon>
        <taxon>Pseudomonadota</taxon>
        <taxon>Gammaproteobacteria</taxon>
        <taxon>Pseudomonadales</taxon>
        <taxon>Pseudomonadaceae</taxon>
        <taxon>Phytopseudomonas</taxon>
    </lineage>
</organism>